<reference evidence="9 10" key="1">
    <citation type="submission" date="2018-12" db="EMBL/GenBank/DDBJ databases">
        <authorList>
            <consortium name="Pathogen Informatics"/>
        </authorList>
    </citation>
    <scope>NUCLEOTIDE SEQUENCE [LARGE SCALE GENOMIC DNA]</scope>
    <source>
        <strain evidence="9 10">NCTC11636</strain>
    </source>
</reference>
<dbReference type="InterPro" id="IPR001179">
    <property type="entry name" value="PPIase_FKBP_dom"/>
</dbReference>
<dbReference type="RefSeq" id="WP_126381760.1">
    <property type="nucleotide sequence ID" value="NZ_LR134350.1"/>
</dbReference>
<keyword evidence="7" id="KW-0732">Signal</keyword>
<name>A0A3S4UW62_9ACTO</name>
<dbReference type="PANTHER" id="PTHR45779:SF7">
    <property type="entry name" value="PEPTIDYLPROLYL ISOMERASE"/>
    <property type="match status" value="1"/>
</dbReference>
<dbReference type="PROSITE" id="PS51257">
    <property type="entry name" value="PROKAR_LIPOPROTEIN"/>
    <property type="match status" value="1"/>
</dbReference>
<keyword evidence="3 5" id="KW-0697">Rotamase</keyword>
<evidence type="ECO:0000256" key="2">
    <source>
        <dbReference type="ARBA" id="ARBA00013194"/>
    </source>
</evidence>
<dbReference type="Proteomes" id="UP000266895">
    <property type="component" value="Chromosome"/>
</dbReference>
<feature type="compositionally biased region" description="Polar residues" evidence="6">
    <location>
        <begin position="68"/>
        <end position="80"/>
    </location>
</feature>
<keyword evidence="4 5" id="KW-0413">Isomerase</keyword>
<dbReference type="GO" id="GO:0003755">
    <property type="term" value="F:peptidyl-prolyl cis-trans isomerase activity"/>
    <property type="evidence" value="ECO:0007669"/>
    <property type="project" value="UniProtKB-KW"/>
</dbReference>
<evidence type="ECO:0000256" key="7">
    <source>
        <dbReference type="SAM" id="SignalP"/>
    </source>
</evidence>
<feature type="domain" description="PPIase FKBP-type" evidence="8">
    <location>
        <begin position="102"/>
        <end position="187"/>
    </location>
</feature>
<sequence>MRRTPLVALPCLVLSAALALAGCSDSSQTSSSASASQAAAQATATAVDCSTQTIETDSAALPEVSGDPGTQPSLTWSGQEAPSALTVKTLTQGTGTVIEGQNATVAVSYSGWQWDASEPFDSSYSRGRPTVFALNSVIPGWTCGLAGHAEGDRLLMSIPADLAYGDDETTGQPTGTLVFVVEIGGVYTSDSVAQATKDATMEGEQALADRGITLSGELGAAPTISVNSGAAEPTSVEVIVVARGTGTPVAADSTLVTHMAYSPWDNSEPQSSWDIEEVQPVDMTQATGLEGLVGVPAGSRVVLLQPANATTGSPATAWVMDIGAVI</sequence>
<evidence type="ECO:0000256" key="1">
    <source>
        <dbReference type="ARBA" id="ARBA00000971"/>
    </source>
</evidence>
<comment type="catalytic activity">
    <reaction evidence="1 5">
        <text>[protein]-peptidylproline (omega=180) = [protein]-peptidylproline (omega=0)</text>
        <dbReference type="Rhea" id="RHEA:16237"/>
        <dbReference type="Rhea" id="RHEA-COMP:10747"/>
        <dbReference type="Rhea" id="RHEA-COMP:10748"/>
        <dbReference type="ChEBI" id="CHEBI:83833"/>
        <dbReference type="ChEBI" id="CHEBI:83834"/>
        <dbReference type="EC" id="5.2.1.8"/>
    </reaction>
</comment>
<evidence type="ECO:0000259" key="8">
    <source>
        <dbReference type="PROSITE" id="PS50059"/>
    </source>
</evidence>
<dbReference type="EC" id="5.2.1.8" evidence="2 5"/>
<dbReference type="PROSITE" id="PS50059">
    <property type="entry name" value="FKBP_PPIASE"/>
    <property type="match status" value="1"/>
</dbReference>
<dbReference type="PANTHER" id="PTHR45779">
    <property type="entry name" value="PEPTIDYLPROLYL ISOMERASE"/>
    <property type="match status" value="1"/>
</dbReference>
<dbReference type="InterPro" id="IPR046357">
    <property type="entry name" value="PPIase_dom_sf"/>
</dbReference>
<dbReference type="Pfam" id="PF00254">
    <property type="entry name" value="FKBP_C"/>
    <property type="match status" value="1"/>
</dbReference>
<dbReference type="SUPFAM" id="SSF54534">
    <property type="entry name" value="FKBP-like"/>
    <property type="match status" value="1"/>
</dbReference>
<feature type="region of interest" description="Disordered" evidence="6">
    <location>
        <begin position="60"/>
        <end position="80"/>
    </location>
</feature>
<evidence type="ECO:0000256" key="3">
    <source>
        <dbReference type="ARBA" id="ARBA00023110"/>
    </source>
</evidence>
<protein>
    <recommendedName>
        <fullName evidence="2 5">peptidylprolyl isomerase</fullName>
        <ecNumber evidence="2 5">5.2.1.8</ecNumber>
    </recommendedName>
</protein>
<feature type="signal peptide" evidence="7">
    <location>
        <begin position="1"/>
        <end position="21"/>
    </location>
</feature>
<feature type="chain" id="PRO_5038459515" description="peptidylprolyl isomerase" evidence="7">
    <location>
        <begin position="22"/>
        <end position="326"/>
    </location>
</feature>
<evidence type="ECO:0000256" key="4">
    <source>
        <dbReference type="ARBA" id="ARBA00023235"/>
    </source>
</evidence>
<accession>A0A3S4UW62</accession>
<keyword evidence="10" id="KW-1185">Reference proteome</keyword>
<dbReference type="EMBL" id="LR134350">
    <property type="protein sequence ID" value="VEG26495.1"/>
    <property type="molecule type" value="Genomic_DNA"/>
</dbReference>
<evidence type="ECO:0000313" key="9">
    <source>
        <dbReference type="EMBL" id="VEG26495.1"/>
    </source>
</evidence>
<dbReference type="OrthoDB" id="25996at2"/>
<dbReference type="InterPro" id="IPR044609">
    <property type="entry name" value="FKBP2/11"/>
</dbReference>
<proteinExistence type="predicted"/>
<evidence type="ECO:0000256" key="6">
    <source>
        <dbReference type="SAM" id="MobiDB-lite"/>
    </source>
</evidence>
<dbReference type="KEGG" id="ahw:NCTC11636_00553"/>
<dbReference type="AlphaFoldDB" id="A0A3S4UW62"/>
<evidence type="ECO:0000313" key="10">
    <source>
        <dbReference type="Proteomes" id="UP000266895"/>
    </source>
</evidence>
<gene>
    <name evidence="9" type="primary">fkbP_1</name>
    <name evidence="9" type="ORF">NCTC11636_00553</name>
</gene>
<dbReference type="Gene3D" id="3.10.50.40">
    <property type="match status" value="1"/>
</dbReference>
<organism evidence="9 10">
    <name type="scientific">Actinomyces howellii</name>
    <dbReference type="NCBI Taxonomy" id="52771"/>
    <lineage>
        <taxon>Bacteria</taxon>
        <taxon>Bacillati</taxon>
        <taxon>Actinomycetota</taxon>
        <taxon>Actinomycetes</taxon>
        <taxon>Actinomycetales</taxon>
        <taxon>Actinomycetaceae</taxon>
        <taxon>Actinomyces</taxon>
    </lineage>
</organism>
<evidence type="ECO:0000256" key="5">
    <source>
        <dbReference type="PROSITE-ProRule" id="PRU00277"/>
    </source>
</evidence>